<dbReference type="SUPFAM" id="SSF48498">
    <property type="entry name" value="Tetracyclin repressor-like, C-terminal domain"/>
    <property type="match status" value="1"/>
</dbReference>
<evidence type="ECO:0000259" key="3">
    <source>
        <dbReference type="PROSITE" id="PS50977"/>
    </source>
</evidence>
<dbReference type="SUPFAM" id="SSF46689">
    <property type="entry name" value="Homeodomain-like"/>
    <property type="match status" value="1"/>
</dbReference>
<dbReference type="Gene3D" id="1.10.10.60">
    <property type="entry name" value="Homeodomain-like"/>
    <property type="match status" value="1"/>
</dbReference>
<dbReference type="Proteomes" id="UP000510682">
    <property type="component" value="Chromosome"/>
</dbReference>
<reference evidence="5" key="3">
    <citation type="submission" date="2023-07" db="EMBL/GenBank/DDBJ databases">
        <title>Description of Mycobacterium gordonae subsp. intergordonae subsp.nov. and Mycobacterium gordonae subsp. gordonae subsp. nov.</title>
        <authorList>
            <person name="Huang H."/>
        </authorList>
    </citation>
    <scope>NUCLEOTIDE SEQUENCE [LARGE SCALE GENOMIC DNA]</scope>
    <source>
        <strain evidence="5">24</strain>
    </source>
</reference>
<dbReference type="Gene3D" id="1.10.357.10">
    <property type="entry name" value="Tetracycline Repressor, domain 2"/>
    <property type="match status" value="1"/>
</dbReference>
<accession>A0A7D6IKA7</accession>
<dbReference type="PROSITE" id="PS50977">
    <property type="entry name" value="HTH_TETR_2"/>
    <property type="match status" value="1"/>
</dbReference>
<dbReference type="InterPro" id="IPR023772">
    <property type="entry name" value="DNA-bd_HTH_TetR-type_CS"/>
</dbReference>
<dbReference type="KEGG" id="mgor:H0P51_20645"/>
<dbReference type="PRINTS" id="PR00455">
    <property type="entry name" value="HTHTETR"/>
</dbReference>
<evidence type="ECO:0000256" key="1">
    <source>
        <dbReference type="ARBA" id="ARBA00023125"/>
    </source>
</evidence>
<keyword evidence="5" id="KW-1185">Reference proteome</keyword>
<reference evidence="5" key="1">
    <citation type="submission" date="2020-07" db="EMBL/GenBank/DDBJ databases">
        <title>Description of Mycobacterium gordonae subsp. intergordonae subsp.nov. and Mycobacterium gordonae subsp. gordonae subsp. nov.</title>
        <authorList>
            <person name="Yu X."/>
        </authorList>
    </citation>
    <scope>NUCLEOTIDE SEQUENCE [LARGE SCALE GENOMIC DNA]</scope>
    <source>
        <strain evidence="5">24</strain>
    </source>
</reference>
<name>A0A7D6IKA7_9MYCO</name>
<dbReference type="PROSITE" id="PS01081">
    <property type="entry name" value="HTH_TETR_1"/>
    <property type="match status" value="1"/>
</dbReference>
<dbReference type="Pfam" id="PF00440">
    <property type="entry name" value="TetR_N"/>
    <property type="match status" value="1"/>
</dbReference>
<feature type="domain" description="HTH tetR-type" evidence="3">
    <location>
        <begin position="4"/>
        <end position="64"/>
    </location>
</feature>
<proteinExistence type="predicted"/>
<organism evidence="4 5">
    <name type="scientific">Mycobacterium vicinigordonae</name>
    <dbReference type="NCBI Taxonomy" id="1719132"/>
    <lineage>
        <taxon>Bacteria</taxon>
        <taxon>Bacillati</taxon>
        <taxon>Actinomycetota</taxon>
        <taxon>Actinomycetes</taxon>
        <taxon>Mycobacteriales</taxon>
        <taxon>Mycobacteriaceae</taxon>
        <taxon>Mycobacterium</taxon>
    </lineage>
</organism>
<dbReference type="GO" id="GO:0000976">
    <property type="term" value="F:transcription cis-regulatory region binding"/>
    <property type="evidence" value="ECO:0007669"/>
    <property type="project" value="TreeGrafter"/>
</dbReference>
<evidence type="ECO:0000313" key="4">
    <source>
        <dbReference type="EMBL" id="QLL06160.1"/>
    </source>
</evidence>
<dbReference type="PANTHER" id="PTHR30055">
    <property type="entry name" value="HTH-TYPE TRANSCRIPTIONAL REGULATOR RUTR"/>
    <property type="match status" value="1"/>
</dbReference>
<dbReference type="EMBL" id="CP059165">
    <property type="protein sequence ID" value="QLL06160.1"/>
    <property type="molecule type" value="Genomic_DNA"/>
</dbReference>
<dbReference type="InterPro" id="IPR036271">
    <property type="entry name" value="Tet_transcr_reg_TetR-rel_C_sf"/>
</dbReference>
<gene>
    <name evidence="4" type="ORF">H0P51_20645</name>
</gene>
<dbReference type="PANTHER" id="PTHR30055:SF226">
    <property type="entry name" value="HTH-TYPE TRANSCRIPTIONAL REGULATOR PKSA"/>
    <property type="match status" value="1"/>
</dbReference>
<evidence type="ECO:0000313" key="5">
    <source>
        <dbReference type="Proteomes" id="UP000510682"/>
    </source>
</evidence>
<evidence type="ECO:0000256" key="2">
    <source>
        <dbReference type="PROSITE-ProRule" id="PRU00335"/>
    </source>
</evidence>
<dbReference type="InterPro" id="IPR041490">
    <property type="entry name" value="KstR2_TetR_C"/>
</dbReference>
<dbReference type="InterPro" id="IPR009057">
    <property type="entry name" value="Homeodomain-like_sf"/>
</dbReference>
<sequence>MRRDTVESQIFDAAARLFAEKGYGGTTLSDIAQAIGVSRTAVYYYVASKEELLSRVVHDVTDAGYAVVSEEIKARSSAPERLRRIAVGMTQLIIANPARFRLLLHSESAMPDDIAHAHRETRRKVLEVLIALIEEGQRSGEFRPVPAREAALALLGMWNWTAFWVHSSTHDLDEIANVFGELAVRGLESRSSPAGSRTPLDVIGAAQEELAALAVMLKGSPSSGS</sequence>
<keyword evidence="1 2" id="KW-0238">DNA-binding</keyword>
<protein>
    <submittedName>
        <fullName evidence="4">TetR/AcrR family transcriptional regulator</fullName>
    </submittedName>
</protein>
<dbReference type="InterPro" id="IPR050109">
    <property type="entry name" value="HTH-type_TetR-like_transc_reg"/>
</dbReference>
<dbReference type="RefSeq" id="WP_180914742.1">
    <property type="nucleotide sequence ID" value="NZ_CP059165.1"/>
</dbReference>
<dbReference type="AlphaFoldDB" id="A0A7D6IKA7"/>
<reference evidence="4 5" key="2">
    <citation type="submission" date="2020-07" db="EMBL/GenBank/DDBJ databases">
        <authorList>
            <person name="Yu X."/>
        </authorList>
    </citation>
    <scope>NUCLEOTIDE SEQUENCE [LARGE SCALE GENOMIC DNA]</scope>
    <source>
        <strain evidence="5">24</strain>
    </source>
</reference>
<dbReference type="InterPro" id="IPR001647">
    <property type="entry name" value="HTH_TetR"/>
</dbReference>
<feature type="DNA-binding region" description="H-T-H motif" evidence="2">
    <location>
        <begin position="27"/>
        <end position="46"/>
    </location>
</feature>
<dbReference type="Pfam" id="PF17932">
    <property type="entry name" value="TetR_C_24"/>
    <property type="match status" value="1"/>
</dbReference>
<dbReference type="GO" id="GO:0003700">
    <property type="term" value="F:DNA-binding transcription factor activity"/>
    <property type="evidence" value="ECO:0007669"/>
    <property type="project" value="TreeGrafter"/>
</dbReference>